<evidence type="ECO:0000256" key="2">
    <source>
        <dbReference type="PROSITE-ProRule" id="PRU00335"/>
    </source>
</evidence>
<feature type="domain" description="HTH tetR-type" evidence="4">
    <location>
        <begin position="23"/>
        <end position="84"/>
    </location>
</feature>
<dbReference type="InterPro" id="IPR001647">
    <property type="entry name" value="HTH_TetR"/>
</dbReference>
<dbReference type="PANTHER" id="PTHR47752">
    <property type="entry name" value="HTH-TYPE TRANSCRIPTIONAL REPRESSOR FABR"/>
    <property type="match status" value="1"/>
</dbReference>
<dbReference type="OrthoDB" id="8617654at2"/>
<reference evidence="5 6" key="1">
    <citation type="submission" date="2018-04" db="EMBL/GenBank/DDBJ databases">
        <title>Novel species isolated from glacier.</title>
        <authorList>
            <person name="Liu Q."/>
            <person name="Xin Y.-H."/>
        </authorList>
    </citation>
    <scope>NUCLEOTIDE SEQUENCE [LARGE SCALE GENOMIC DNA]</scope>
    <source>
        <strain evidence="5 6">GT1R17</strain>
    </source>
</reference>
<organism evidence="5 6">
    <name type="scientific">Stenotrophobium rhamnosiphilum</name>
    <dbReference type="NCBI Taxonomy" id="2029166"/>
    <lineage>
        <taxon>Bacteria</taxon>
        <taxon>Pseudomonadati</taxon>
        <taxon>Pseudomonadota</taxon>
        <taxon>Gammaproteobacteria</taxon>
        <taxon>Nevskiales</taxon>
        <taxon>Nevskiaceae</taxon>
        <taxon>Stenotrophobium</taxon>
    </lineage>
</organism>
<evidence type="ECO:0000256" key="3">
    <source>
        <dbReference type="SAM" id="MobiDB-lite"/>
    </source>
</evidence>
<dbReference type="Pfam" id="PF00440">
    <property type="entry name" value="TetR_N"/>
    <property type="match status" value="1"/>
</dbReference>
<comment type="caution">
    <text evidence="5">The sequence shown here is derived from an EMBL/GenBank/DDBJ whole genome shotgun (WGS) entry which is preliminary data.</text>
</comment>
<sequence length="218" mass="24134">MTSPRKAAATRKSRPPGQGRKPAISRQDVVDAALKLLGPHRSVATLSLREVARAANIAPNSFYRQFKSIDDLAVALIEQAGESLRDIIWKARSRITEGESVIRTSVETFLQQLQSDQHYLHLLLREGAVGSAAFKHAVERQLEFFEKELQIDLVRLATASKTPIHSAELVSRAITRLVFSMATSAVELPATLHPKLIDDTTEMINMIMVGTQTLAKKK</sequence>
<keyword evidence="6" id="KW-1185">Reference proteome</keyword>
<evidence type="ECO:0000256" key="1">
    <source>
        <dbReference type="ARBA" id="ARBA00023125"/>
    </source>
</evidence>
<evidence type="ECO:0000313" key="5">
    <source>
        <dbReference type="EMBL" id="PTU31595.1"/>
    </source>
</evidence>
<evidence type="ECO:0000313" key="6">
    <source>
        <dbReference type="Proteomes" id="UP000244248"/>
    </source>
</evidence>
<dbReference type="PANTHER" id="PTHR47752:SF1">
    <property type="entry name" value="HTH-TYPE TRANSCRIPTIONAL REPRESSOR FABR"/>
    <property type="match status" value="1"/>
</dbReference>
<gene>
    <name evidence="5" type="ORF">CJD38_09745</name>
</gene>
<keyword evidence="1 2" id="KW-0238">DNA-binding</keyword>
<dbReference type="GO" id="GO:0003677">
    <property type="term" value="F:DNA binding"/>
    <property type="evidence" value="ECO:0007669"/>
    <property type="project" value="UniProtKB-UniRule"/>
</dbReference>
<accession>A0A2T5MG81</accession>
<protein>
    <submittedName>
        <fullName evidence="5">HTH-type transcriptional repressor FabR</fullName>
    </submittedName>
</protein>
<dbReference type="AlphaFoldDB" id="A0A2T5MG81"/>
<evidence type="ECO:0000259" key="4">
    <source>
        <dbReference type="PROSITE" id="PS50977"/>
    </source>
</evidence>
<dbReference type="PROSITE" id="PS50977">
    <property type="entry name" value="HTH_TETR_2"/>
    <property type="match status" value="1"/>
</dbReference>
<dbReference type="InterPro" id="IPR050692">
    <property type="entry name" value="HTH_transcr_repressor_FabR"/>
</dbReference>
<name>A0A2T5MG81_9GAMM</name>
<proteinExistence type="predicted"/>
<feature type="region of interest" description="Disordered" evidence="3">
    <location>
        <begin position="1"/>
        <end position="24"/>
    </location>
</feature>
<feature type="DNA-binding region" description="H-T-H motif" evidence="2">
    <location>
        <begin position="47"/>
        <end position="66"/>
    </location>
</feature>
<dbReference type="NCBIfam" id="NF008402">
    <property type="entry name" value="PRK11202.1"/>
    <property type="match status" value="1"/>
</dbReference>
<dbReference type="Gene3D" id="1.10.10.60">
    <property type="entry name" value="Homeodomain-like"/>
    <property type="match status" value="1"/>
</dbReference>
<dbReference type="Gene3D" id="1.10.357.10">
    <property type="entry name" value="Tetracycline Repressor, domain 2"/>
    <property type="match status" value="1"/>
</dbReference>
<dbReference type="InterPro" id="IPR009057">
    <property type="entry name" value="Homeodomain-like_sf"/>
</dbReference>
<dbReference type="EMBL" id="QANS01000003">
    <property type="protein sequence ID" value="PTU31595.1"/>
    <property type="molecule type" value="Genomic_DNA"/>
</dbReference>
<dbReference type="SUPFAM" id="SSF46689">
    <property type="entry name" value="Homeodomain-like"/>
    <property type="match status" value="1"/>
</dbReference>
<dbReference type="RefSeq" id="WP_107940141.1">
    <property type="nucleotide sequence ID" value="NZ_QANS01000003.1"/>
</dbReference>
<dbReference type="Proteomes" id="UP000244248">
    <property type="component" value="Unassembled WGS sequence"/>
</dbReference>